<dbReference type="STRING" id="7217.B3MB31"/>
<dbReference type="SUPFAM" id="SSF103473">
    <property type="entry name" value="MFS general substrate transporter"/>
    <property type="match status" value="1"/>
</dbReference>
<dbReference type="InterPro" id="IPR036259">
    <property type="entry name" value="MFS_trans_sf"/>
</dbReference>
<protein>
    <submittedName>
        <fullName evidence="8">Uncharacterized protein, isoform A</fullName>
    </submittedName>
</protein>
<feature type="compositionally biased region" description="Acidic residues" evidence="5">
    <location>
        <begin position="11"/>
        <end position="22"/>
    </location>
</feature>
<feature type="transmembrane region" description="Helical" evidence="6">
    <location>
        <begin position="464"/>
        <end position="484"/>
    </location>
</feature>
<evidence type="ECO:0000259" key="7">
    <source>
        <dbReference type="PROSITE" id="PS50850"/>
    </source>
</evidence>
<feature type="domain" description="Major facilitator superfamily (MFS) profile" evidence="7">
    <location>
        <begin position="110"/>
        <end position="604"/>
    </location>
</feature>
<feature type="transmembrane region" description="Helical" evidence="6">
    <location>
        <begin position="496"/>
        <end position="515"/>
    </location>
</feature>
<evidence type="ECO:0000313" key="8">
    <source>
        <dbReference type="EMBL" id="EDV40297.1"/>
    </source>
</evidence>
<feature type="transmembrane region" description="Helical" evidence="6">
    <location>
        <begin position="431"/>
        <end position="449"/>
    </location>
</feature>
<dbReference type="InterPro" id="IPR005829">
    <property type="entry name" value="Sugar_transporter_CS"/>
</dbReference>
<dbReference type="PROSITE" id="PS00216">
    <property type="entry name" value="SUGAR_TRANSPORT_1"/>
    <property type="match status" value="1"/>
</dbReference>
<name>B3MB31_DROAN</name>
<feature type="transmembrane region" description="Helical" evidence="6">
    <location>
        <begin position="282"/>
        <end position="304"/>
    </location>
</feature>
<keyword evidence="3 6" id="KW-1133">Transmembrane helix</keyword>
<feature type="transmembrane region" description="Helical" evidence="6">
    <location>
        <begin position="257"/>
        <end position="276"/>
    </location>
</feature>
<feature type="transmembrane region" description="Helical" evidence="6">
    <location>
        <begin position="316"/>
        <end position="340"/>
    </location>
</feature>
<dbReference type="Proteomes" id="UP000007801">
    <property type="component" value="Unassembled WGS sequence"/>
</dbReference>
<dbReference type="GO" id="GO:0022857">
    <property type="term" value="F:transmembrane transporter activity"/>
    <property type="evidence" value="ECO:0007669"/>
    <property type="project" value="InterPro"/>
</dbReference>
<evidence type="ECO:0000256" key="6">
    <source>
        <dbReference type="SAM" id="Phobius"/>
    </source>
</evidence>
<dbReference type="eggNOG" id="KOG0255">
    <property type="taxonomic scope" value="Eukaryota"/>
</dbReference>
<keyword evidence="4 6" id="KW-0472">Membrane</keyword>
<feature type="transmembrane region" description="Helical" evidence="6">
    <location>
        <begin position="578"/>
        <end position="599"/>
    </location>
</feature>
<dbReference type="EMBL" id="CH902618">
    <property type="protein sequence ID" value="EDV40297.1"/>
    <property type="molecule type" value="Genomic_DNA"/>
</dbReference>
<keyword evidence="2 6" id="KW-0812">Transmembrane</keyword>
<evidence type="ECO:0000256" key="5">
    <source>
        <dbReference type="SAM" id="MobiDB-lite"/>
    </source>
</evidence>
<gene>
    <name evidence="8" type="primary">Dana\GF10435</name>
    <name evidence="8" type="synonym">dana_GLEANR_10389</name>
    <name evidence="8" type="ORF">GF10435</name>
</gene>
<evidence type="ECO:0000256" key="1">
    <source>
        <dbReference type="ARBA" id="ARBA00004141"/>
    </source>
</evidence>
<dbReference type="InterPro" id="IPR005828">
    <property type="entry name" value="MFS_sugar_transport-like"/>
</dbReference>
<dbReference type="HOGENOM" id="CLU_001265_33_4_1"/>
<dbReference type="GO" id="GO:0016020">
    <property type="term" value="C:membrane"/>
    <property type="evidence" value="ECO:0007669"/>
    <property type="project" value="UniProtKB-SubCell"/>
</dbReference>
<evidence type="ECO:0000256" key="3">
    <source>
        <dbReference type="ARBA" id="ARBA00022989"/>
    </source>
</evidence>
<feature type="transmembrane region" description="Helical" evidence="6">
    <location>
        <begin position="107"/>
        <end position="125"/>
    </location>
</feature>
<dbReference type="PANTHER" id="PTHR24064">
    <property type="entry name" value="SOLUTE CARRIER FAMILY 22 MEMBER"/>
    <property type="match status" value="1"/>
</dbReference>
<proteinExistence type="predicted"/>
<keyword evidence="9" id="KW-1185">Reference proteome</keyword>
<evidence type="ECO:0000313" key="9">
    <source>
        <dbReference type="Proteomes" id="UP000007801"/>
    </source>
</evidence>
<feature type="transmembrane region" description="Helical" evidence="6">
    <location>
        <begin position="555"/>
        <end position="572"/>
    </location>
</feature>
<dbReference type="InParanoid" id="B3MB31"/>
<feature type="transmembrane region" description="Helical" evidence="6">
    <location>
        <begin position="228"/>
        <end position="250"/>
    </location>
</feature>
<dbReference type="OMA" id="NQRIWHM"/>
<dbReference type="Pfam" id="PF00083">
    <property type="entry name" value="Sugar_tr"/>
    <property type="match status" value="1"/>
</dbReference>
<dbReference type="AlphaFoldDB" id="B3MB31"/>
<feature type="region of interest" description="Disordered" evidence="5">
    <location>
        <begin position="1"/>
        <end position="52"/>
    </location>
</feature>
<dbReference type="PROSITE" id="PS50850">
    <property type="entry name" value="MFS"/>
    <property type="match status" value="1"/>
</dbReference>
<accession>B3MB31</accession>
<dbReference type="PhylomeDB" id="B3MB31"/>
<dbReference type="InterPro" id="IPR020846">
    <property type="entry name" value="MFS_dom"/>
</dbReference>
<dbReference type="OrthoDB" id="6884957at2759"/>
<evidence type="ECO:0000256" key="2">
    <source>
        <dbReference type="ARBA" id="ARBA00022692"/>
    </source>
</evidence>
<sequence>MSNNESRKGSDEDEEDENENESENEKKKKEKKGKPRFSPSPIRPDQSDDEEVNVTYADPDDVQDMFTRRSWWQSPPDMLPSSSWDGPDYFDFDDLLPIIGEFGRFQLVLFLFMIPFGYIAAYVYLGQIFMTLTPHKYYCFVPQLTLVQGEDLRKKLSIPLESDGSFSRCRMFDRNYTNMHAKVANNTHDVDETLPTIPCQYGYVYEDKEMRFHSATMEFGWVCDNDKYATYAQFIFFVGSILGCVSYAYLADHVGRLNVLVSSCFLAMLGSLATAASSNFYAFAFCRLIVGASYDSLFTMVFILVHEYVGPKYRSLVAFISLALFYCPFTLLIPWMALWTGDWRRFAVWGCMPIILGMAAYWLLPESARWLVSRDNIEKAVEILKTVARRNKMVLPAELIDSFKVSCSEFYQDEMQGRNFTFLSIFRRRRLARFMILMTLVWMAISLLYDGQVRVASVLDTKNLFVYFTISCATDLPGYFVVFLTLDRFGRRWSSFAFTTLSGVLSLIGSAMTSLPSMKNCALASRFFANMSFNIALQWSAEILPTIVRGQGVSFIHTMGLVALLFSPPIIYLNNISFSLMLLVFGTVGLAGGLLSLMLPETLNHELPESISEGEDFGRDQRGWDLPCCGHGNRKSQPRHWRMGSTLRTLSRDEYRSPKLHRHMNRPDAVGVLKRSSTVSSRERLSEREIRTIQFNTSSQSE</sequence>
<comment type="subcellular location">
    <subcellularLocation>
        <location evidence="1">Membrane</location>
        <topology evidence="1">Multi-pass membrane protein</topology>
    </subcellularLocation>
</comment>
<feature type="transmembrane region" description="Helical" evidence="6">
    <location>
        <begin position="346"/>
        <end position="364"/>
    </location>
</feature>
<feature type="compositionally biased region" description="Basic and acidic residues" evidence="5">
    <location>
        <begin position="1"/>
        <end position="10"/>
    </location>
</feature>
<dbReference type="Gene3D" id="1.20.1250.20">
    <property type="entry name" value="MFS general substrate transporter like domains"/>
    <property type="match status" value="1"/>
</dbReference>
<reference evidence="8 9" key="1">
    <citation type="journal article" date="2007" name="Nature">
        <title>Evolution of genes and genomes on the Drosophila phylogeny.</title>
        <authorList>
            <consortium name="Drosophila 12 Genomes Consortium"/>
            <person name="Clark A.G."/>
            <person name="Eisen M.B."/>
            <person name="Smith D.R."/>
            <person name="Bergman C.M."/>
            <person name="Oliver B."/>
            <person name="Markow T.A."/>
            <person name="Kaufman T.C."/>
            <person name="Kellis M."/>
            <person name="Gelbart W."/>
            <person name="Iyer V.N."/>
            <person name="Pollard D.A."/>
            <person name="Sackton T.B."/>
            <person name="Larracuente A.M."/>
            <person name="Singh N.D."/>
            <person name="Abad J.P."/>
            <person name="Abt D.N."/>
            <person name="Adryan B."/>
            <person name="Aguade M."/>
            <person name="Akashi H."/>
            <person name="Anderson W.W."/>
            <person name="Aquadro C.F."/>
            <person name="Ardell D.H."/>
            <person name="Arguello R."/>
            <person name="Artieri C.G."/>
            <person name="Barbash D.A."/>
            <person name="Barker D."/>
            <person name="Barsanti P."/>
            <person name="Batterham P."/>
            <person name="Batzoglou S."/>
            <person name="Begun D."/>
            <person name="Bhutkar A."/>
            <person name="Blanco E."/>
            <person name="Bosak S.A."/>
            <person name="Bradley R.K."/>
            <person name="Brand A.D."/>
            <person name="Brent M.R."/>
            <person name="Brooks A.N."/>
            <person name="Brown R.H."/>
            <person name="Butlin R.K."/>
            <person name="Caggese C."/>
            <person name="Calvi B.R."/>
            <person name="Bernardo de Carvalho A."/>
            <person name="Caspi A."/>
            <person name="Castrezana S."/>
            <person name="Celniker S.E."/>
            <person name="Chang J.L."/>
            <person name="Chapple C."/>
            <person name="Chatterji S."/>
            <person name="Chinwalla A."/>
            <person name="Civetta A."/>
            <person name="Clifton S.W."/>
            <person name="Comeron J.M."/>
            <person name="Costello J.C."/>
            <person name="Coyne J.A."/>
            <person name="Daub J."/>
            <person name="David R.G."/>
            <person name="Delcher A.L."/>
            <person name="Delehaunty K."/>
            <person name="Do C.B."/>
            <person name="Ebling H."/>
            <person name="Edwards K."/>
            <person name="Eickbush T."/>
            <person name="Evans J.D."/>
            <person name="Filipski A."/>
            <person name="Findeiss S."/>
            <person name="Freyhult E."/>
            <person name="Fulton L."/>
            <person name="Fulton R."/>
            <person name="Garcia A.C."/>
            <person name="Gardiner A."/>
            <person name="Garfield D.A."/>
            <person name="Garvin B.E."/>
            <person name="Gibson G."/>
            <person name="Gilbert D."/>
            <person name="Gnerre S."/>
            <person name="Godfrey J."/>
            <person name="Good R."/>
            <person name="Gotea V."/>
            <person name="Gravely B."/>
            <person name="Greenberg A.J."/>
            <person name="Griffiths-Jones S."/>
            <person name="Gross S."/>
            <person name="Guigo R."/>
            <person name="Gustafson E.A."/>
            <person name="Haerty W."/>
            <person name="Hahn M.W."/>
            <person name="Halligan D.L."/>
            <person name="Halpern A.L."/>
            <person name="Halter G.M."/>
            <person name="Han M.V."/>
            <person name="Heger A."/>
            <person name="Hillier L."/>
            <person name="Hinrichs A.S."/>
            <person name="Holmes I."/>
            <person name="Hoskins R.A."/>
            <person name="Hubisz M.J."/>
            <person name="Hultmark D."/>
            <person name="Huntley M.A."/>
            <person name="Jaffe D.B."/>
            <person name="Jagadeeshan S."/>
            <person name="Jeck W.R."/>
            <person name="Johnson J."/>
            <person name="Jones C.D."/>
            <person name="Jordan W.C."/>
            <person name="Karpen G.H."/>
            <person name="Kataoka E."/>
            <person name="Keightley P.D."/>
            <person name="Kheradpour P."/>
            <person name="Kirkness E.F."/>
            <person name="Koerich L.B."/>
            <person name="Kristiansen K."/>
            <person name="Kudrna D."/>
            <person name="Kulathinal R.J."/>
            <person name="Kumar S."/>
            <person name="Kwok R."/>
            <person name="Lander E."/>
            <person name="Langley C.H."/>
            <person name="Lapoint R."/>
            <person name="Lazzaro B.P."/>
            <person name="Lee S.J."/>
            <person name="Levesque L."/>
            <person name="Li R."/>
            <person name="Lin C.F."/>
            <person name="Lin M.F."/>
            <person name="Lindblad-Toh K."/>
            <person name="Llopart A."/>
            <person name="Long M."/>
            <person name="Low L."/>
            <person name="Lozovsky E."/>
            <person name="Lu J."/>
            <person name="Luo M."/>
            <person name="Machado C.A."/>
            <person name="Makalowski W."/>
            <person name="Marzo M."/>
            <person name="Matsuda M."/>
            <person name="Matzkin L."/>
            <person name="McAllister B."/>
            <person name="McBride C.S."/>
            <person name="McKernan B."/>
            <person name="McKernan K."/>
            <person name="Mendez-Lago M."/>
            <person name="Minx P."/>
            <person name="Mollenhauer M.U."/>
            <person name="Montooth K."/>
            <person name="Mount S.M."/>
            <person name="Mu X."/>
            <person name="Myers E."/>
            <person name="Negre B."/>
            <person name="Newfeld S."/>
            <person name="Nielsen R."/>
            <person name="Noor M.A."/>
            <person name="O'Grady P."/>
            <person name="Pachter L."/>
            <person name="Papaceit M."/>
            <person name="Parisi M.J."/>
            <person name="Parisi M."/>
            <person name="Parts L."/>
            <person name="Pedersen J.S."/>
            <person name="Pesole G."/>
            <person name="Phillippy A.M."/>
            <person name="Ponting C.P."/>
            <person name="Pop M."/>
            <person name="Porcelli D."/>
            <person name="Powell J.R."/>
            <person name="Prohaska S."/>
            <person name="Pruitt K."/>
            <person name="Puig M."/>
            <person name="Quesneville H."/>
            <person name="Ram K.R."/>
            <person name="Rand D."/>
            <person name="Rasmussen M.D."/>
            <person name="Reed L.K."/>
            <person name="Reenan R."/>
            <person name="Reily A."/>
            <person name="Remington K.A."/>
            <person name="Rieger T.T."/>
            <person name="Ritchie M.G."/>
            <person name="Robin C."/>
            <person name="Rogers Y.H."/>
            <person name="Rohde C."/>
            <person name="Rozas J."/>
            <person name="Rubenfield M.J."/>
            <person name="Ruiz A."/>
            <person name="Russo S."/>
            <person name="Salzberg S.L."/>
            <person name="Sanchez-Gracia A."/>
            <person name="Saranga D.J."/>
            <person name="Sato H."/>
            <person name="Schaeffer S.W."/>
            <person name="Schatz M.C."/>
            <person name="Schlenke T."/>
            <person name="Schwartz R."/>
            <person name="Segarra C."/>
            <person name="Singh R.S."/>
            <person name="Sirot L."/>
            <person name="Sirota M."/>
            <person name="Sisneros N.B."/>
            <person name="Smith C.D."/>
            <person name="Smith T.F."/>
            <person name="Spieth J."/>
            <person name="Stage D.E."/>
            <person name="Stark A."/>
            <person name="Stephan W."/>
            <person name="Strausberg R.L."/>
            <person name="Strempel S."/>
            <person name="Sturgill D."/>
            <person name="Sutton G."/>
            <person name="Sutton G.G."/>
            <person name="Tao W."/>
            <person name="Teichmann S."/>
            <person name="Tobari Y.N."/>
            <person name="Tomimura Y."/>
            <person name="Tsolas J.M."/>
            <person name="Valente V.L."/>
            <person name="Venter E."/>
            <person name="Venter J.C."/>
            <person name="Vicario S."/>
            <person name="Vieira F.G."/>
            <person name="Vilella A.J."/>
            <person name="Villasante A."/>
            <person name="Walenz B."/>
            <person name="Wang J."/>
            <person name="Wasserman M."/>
            <person name="Watts T."/>
            <person name="Wilson D."/>
            <person name="Wilson R.K."/>
            <person name="Wing R.A."/>
            <person name="Wolfner M.F."/>
            <person name="Wong A."/>
            <person name="Wong G.K."/>
            <person name="Wu C.I."/>
            <person name="Wu G."/>
            <person name="Yamamoto D."/>
            <person name="Yang H.P."/>
            <person name="Yang S.P."/>
            <person name="Yorke J.A."/>
            <person name="Yoshida K."/>
            <person name="Zdobnov E."/>
            <person name="Zhang P."/>
            <person name="Zhang Y."/>
            <person name="Zimin A.V."/>
            <person name="Baldwin J."/>
            <person name="Abdouelleil A."/>
            <person name="Abdulkadir J."/>
            <person name="Abebe A."/>
            <person name="Abera B."/>
            <person name="Abreu J."/>
            <person name="Acer S.C."/>
            <person name="Aftuck L."/>
            <person name="Alexander A."/>
            <person name="An P."/>
            <person name="Anderson E."/>
            <person name="Anderson S."/>
            <person name="Arachi H."/>
            <person name="Azer M."/>
            <person name="Bachantsang P."/>
            <person name="Barry A."/>
            <person name="Bayul T."/>
            <person name="Berlin A."/>
            <person name="Bessette D."/>
            <person name="Bloom T."/>
            <person name="Blye J."/>
            <person name="Boguslavskiy L."/>
            <person name="Bonnet C."/>
            <person name="Boukhgalter B."/>
            <person name="Bourzgui I."/>
            <person name="Brown A."/>
            <person name="Cahill P."/>
            <person name="Channer S."/>
            <person name="Cheshatsang Y."/>
            <person name="Chuda L."/>
            <person name="Citroen M."/>
            <person name="Collymore A."/>
            <person name="Cooke P."/>
            <person name="Costello M."/>
            <person name="D'Aco K."/>
            <person name="Daza R."/>
            <person name="De Haan G."/>
            <person name="DeGray S."/>
            <person name="DeMaso C."/>
            <person name="Dhargay N."/>
            <person name="Dooley K."/>
            <person name="Dooley E."/>
            <person name="Doricent M."/>
            <person name="Dorje P."/>
            <person name="Dorjee K."/>
            <person name="Dupes A."/>
            <person name="Elong R."/>
            <person name="Falk J."/>
            <person name="Farina A."/>
            <person name="Faro S."/>
            <person name="Ferguson D."/>
            <person name="Fisher S."/>
            <person name="Foley C.D."/>
            <person name="Franke A."/>
            <person name="Friedrich D."/>
            <person name="Gadbois L."/>
            <person name="Gearin G."/>
            <person name="Gearin C.R."/>
            <person name="Giannoukos G."/>
            <person name="Goode T."/>
            <person name="Graham J."/>
            <person name="Grandbois E."/>
            <person name="Grewal S."/>
            <person name="Gyaltsen K."/>
            <person name="Hafez N."/>
            <person name="Hagos B."/>
            <person name="Hall J."/>
            <person name="Henson C."/>
            <person name="Hollinger A."/>
            <person name="Honan T."/>
            <person name="Huard M.D."/>
            <person name="Hughes L."/>
            <person name="Hurhula B."/>
            <person name="Husby M.E."/>
            <person name="Kamat A."/>
            <person name="Kanga B."/>
            <person name="Kashin S."/>
            <person name="Khazanovich D."/>
            <person name="Kisner P."/>
            <person name="Lance K."/>
            <person name="Lara M."/>
            <person name="Lee W."/>
            <person name="Lennon N."/>
            <person name="Letendre F."/>
            <person name="LeVine R."/>
            <person name="Lipovsky A."/>
            <person name="Liu X."/>
            <person name="Liu J."/>
            <person name="Liu S."/>
            <person name="Lokyitsang T."/>
            <person name="Lokyitsang Y."/>
            <person name="Lubonja R."/>
            <person name="Lui A."/>
            <person name="MacDonald P."/>
            <person name="Magnisalis V."/>
            <person name="Maru K."/>
            <person name="Matthews C."/>
            <person name="McCusker W."/>
            <person name="McDonough S."/>
            <person name="Mehta T."/>
            <person name="Meldrim J."/>
            <person name="Meneus L."/>
            <person name="Mihai O."/>
            <person name="Mihalev A."/>
            <person name="Mihova T."/>
            <person name="Mittelman R."/>
            <person name="Mlenga V."/>
            <person name="Montmayeur A."/>
            <person name="Mulrain L."/>
            <person name="Navidi A."/>
            <person name="Naylor J."/>
            <person name="Negash T."/>
            <person name="Nguyen T."/>
            <person name="Nguyen N."/>
            <person name="Nicol R."/>
            <person name="Norbu C."/>
            <person name="Norbu N."/>
            <person name="Novod N."/>
            <person name="O'Neill B."/>
            <person name="Osman S."/>
            <person name="Markiewicz E."/>
            <person name="Oyono O.L."/>
            <person name="Patti C."/>
            <person name="Phunkhang P."/>
            <person name="Pierre F."/>
            <person name="Priest M."/>
            <person name="Raghuraman S."/>
            <person name="Rege F."/>
            <person name="Reyes R."/>
            <person name="Rise C."/>
            <person name="Rogov P."/>
            <person name="Ross K."/>
            <person name="Ryan E."/>
            <person name="Settipalli S."/>
            <person name="Shea T."/>
            <person name="Sherpa N."/>
            <person name="Shi L."/>
            <person name="Shih D."/>
            <person name="Sparrow T."/>
            <person name="Spaulding J."/>
            <person name="Stalker J."/>
            <person name="Stange-Thomann N."/>
            <person name="Stavropoulos S."/>
            <person name="Stone C."/>
            <person name="Strader C."/>
            <person name="Tesfaye S."/>
            <person name="Thomson T."/>
            <person name="Thoulutsang Y."/>
            <person name="Thoulutsang D."/>
            <person name="Topham K."/>
            <person name="Topping I."/>
            <person name="Tsamla T."/>
            <person name="Vassiliev H."/>
            <person name="Vo A."/>
            <person name="Wangchuk T."/>
            <person name="Wangdi T."/>
            <person name="Weiand M."/>
            <person name="Wilkinson J."/>
            <person name="Wilson A."/>
            <person name="Yadav S."/>
            <person name="Young G."/>
            <person name="Yu Q."/>
            <person name="Zembek L."/>
            <person name="Zhong D."/>
            <person name="Zimmer A."/>
            <person name="Zwirko Z."/>
            <person name="Jaffe D.B."/>
            <person name="Alvarez P."/>
            <person name="Brockman W."/>
            <person name="Butler J."/>
            <person name="Chin C."/>
            <person name="Gnerre S."/>
            <person name="Grabherr M."/>
            <person name="Kleber M."/>
            <person name="Mauceli E."/>
            <person name="MacCallum I."/>
        </authorList>
    </citation>
    <scope>NUCLEOTIDE SEQUENCE [LARGE SCALE GENOMIC DNA]</scope>
    <source>
        <strain evidence="9">Tucson 14024-0371.13</strain>
    </source>
</reference>
<evidence type="ECO:0000256" key="4">
    <source>
        <dbReference type="ARBA" id="ARBA00023136"/>
    </source>
</evidence>
<organism evidence="8 9">
    <name type="scientific">Drosophila ananassae</name>
    <name type="common">Fruit fly</name>
    <dbReference type="NCBI Taxonomy" id="7217"/>
    <lineage>
        <taxon>Eukaryota</taxon>
        <taxon>Metazoa</taxon>
        <taxon>Ecdysozoa</taxon>
        <taxon>Arthropoda</taxon>
        <taxon>Hexapoda</taxon>
        <taxon>Insecta</taxon>
        <taxon>Pterygota</taxon>
        <taxon>Neoptera</taxon>
        <taxon>Endopterygota</taxon>
        <taxon>Diptera</taxon>
        <taxon>Brachycera</taxon>
        <taxon>Muscomorpha</taxon>
        <taxon>Ephydroidea</taxon>
        <taxon>Drosophilidae</taxon>
        <taxon>Drosophila</taxon>
        <taxon>Sophophora</taxon>
    </lineage>
</organism>
<dbReference type="KEGG" id="dan:6493305"/>
<dbReference type="GeneID" id="6493305"/>